<protein>
    <submittedName>
        <fullName evidence="1">Uncharacterized protein</fullName>
    </submittedName>
</protein>
<feature type="non-terminal residue" evidence="1">
    <location>
        <position position="33"/>
    </location>
</feature>
<proteinExistence type="predicted"/>
<accession>A0A239L3M7</accession>
<evidence type="ECO:0000313" key="1">
    <source>
        <dbReference type="EMBL" id="SNT24528.1"/>
    </source>
</evidence>
<organism evidence="1 2">
    <name type="scientific">Anaerovirgula multivorans</name>
    <dbReference type="NCBI Taxonomy" id="312168"/>
    <lineage>
        <taxon>Bacteria</taxon>
        <taxon>Bacillati</taxon>
        <taxon>Bacillota</taxon>
        <taxon>Clostridia</taxon>
        <taxon>Peptostreptococcales</taxon>
        <taxon>Natronincolaceae</taxon>
        <taxon>Anaerovirgula</taxon>
    </lineage>
</organism>
<dbReference type="AlphaFoldDB" id="A0A239L3M7"/>
<gene>
    <name evidence="1" type="ORF">SAMN05446037_10611</name>
</gene>
<sequence length="33" mass="3506">MQEVTAMKEGTVVAIDGKTMRGTANKRAGKRAV</sequence>
<name>A0A239L3M7_9FIRM</name>
<dbReference type="EMBL" id="FZOJ01000061">
    <property type="protein sequence ID" value="SNT24528.1"/>
    <property type="molecule type" value="Genomic_DNA"/>
</dbReference>
<keyword evidence="2" id="KW-1185">Reference proteome</keyword>
<evidence type="ECO:0000313" key="2">
    <source>
        <dbReference type="Proteomes" id="UP000198304"/>
    </source>
</evidence>
<dbReference type="Proteomes" id="UP000198304">
    <property type="component" value="Unassembled WGS sequence"/>
</dbReference>
<reference evidence="1 2" key="1">
    <citation type="submission" date="2017-06" db="EMBL/GenBank/DDBJ databases">
        <authorList>
            <person name="Kim H.J."/>
            <person name="Triplett B.A."/>
        </authorList>
    </citation>
    <scope>NUCLEOTIDE SEQUENCE [LARGE SCALE GENOMIC DNA]</scope>
    <source>
        <strain evidence="1 2">SCA</strain>
    </source>
</reference>